<comment type="caution">
    <text evidence="1">The sequence shown here is derived from an EMBL/GenBank/DDBJ whole genome shotgun (WGS) entry which is preliminary data.</text>
</comment>
<dbReference type="Proteomes" id="UP000541352">
    <property type="component" value="Unassembled WGS sequence"/>
</dbReference>
<evidence type="ECO:0000313" key="1">
    <source>
        <dbReference type="EMBL" id="MBB3842214.1"/>
    </source>
</evidence>
<evidence type="ECO:0000313" key="2">
    <source>
        <dbReference type="Proteomes" id="UP000541352"/>
    </source>
</evidence>
<proteinExistence type="predicted"/>
<dbReference type="EMBL" id="JACIBY010000029">
    <property type="protein sequence ID" value="MBB3842214.1"/>
    <property type="molecule type" value="Genomic_DNA"/>
</dbReference>
<keyword evidence="2" id="KW-1185">Reference proteome</keyword>
<sequence length="81" mass="9381">MIPAPSNFTSLGEHLIDDHYNPSTLAKCLISYLTAPQNAESVGQDEMDDMHQRWQYREIIKDFVRVLMPHCEGIEDENDLF</sequence>
<protein>
    <submittedName>
        <fullName evidence="1">Uncharacterized protein</fullName>
    </submittedName>
</protein>
<dbReference type="AlphaFoldDB" id="A0A7W5ZSA5"/>
<name>A0A7W5ZSA5_9BACT</name>
<reference evidence="1 2" key="1">
    <citation type="submission" date="2020-08" db="EMBL/GenBank/DDBJ databases">
        <title>Genomic Encyclopedia of Type Strains, Phase IV (KMG-IV): sequencing the most valuable type-strain genomes for metagenomic binning, comparative biology and taxonomic classification.</title>
        <authorList>
            <person name="Goeker M."/>
        </authorList>
    </citation>
    <scope>NUCLEOTIDE SEQUENCE [LARGE SCALE GENOMIC DNA]</scope>
    <source>
        <strain evidence="1 2">DSM 17976</strain>
    </source>
</reference>
<dbReference type="RefSeq" id="WP_183980427.1">
    <property type="nucleotide sequence ID" value="NZ_JACIBY010000029.1"/>
</dbReference>
<accession>A0A7W5ZSA5</accession>
<gene>
    <name evidence="1" type="ORF">FHS57_006245</name>
</gene>
<organism evidence="1 2">
    <name type="scientific">Runella defluvii</name>
    <dbReference type="NCBI Taxonomy" id="370973"/>
    <lineage>
        <taxon>Bacteria</taxon>
        <taxon>Pseudomonadati</taxon>
        <taxon>Bacteroidota</taxon>
        <taxon>Cytophagia</taxon>
        <taxon>Cytophagales</taxon>
        <taxon>Spirosomataceae</taxon>
        <taxon>Runella</taxon>
    </lineage>
</organism>